<dbReference type="InterPro" id="IPR029063">
    <property type="entry name" value="SAM-dependent_MTases_sf"/>
</dbReference>
<dbReference type="GO" id="GO:0032259">
    <property type="term" value="P:methylation"/>
    <property type="evidence" value="ECO:0007669"/>
    <property type="project" value="UniProtKB-KW"/>
</dbReference>
<dbReference type="InterPro" id="IPR015324">
    <property type="entry name" value="Ribosomal_Rsm22-like"/>
</dbReference>
<dbReference type="GO" id="GO:0008168">
    <property type="term" value="F:methyltransferase activity"/>
    <property type="evidence" value="ECO:0007669"/>
    <property type="project" value="UniProtKB-KW"/>
</dbReference>
<accession>A0A9D1LQE6</accession>
<comment type="caution">
    <text evidence="5">The sequence shown here is derived from an EMBL/GenBank/DDBJ whole genome shotgun (WGS) entry which is preliminary data.</text>
</comment>
<dbReference type="PANTHER" id="PTHR13184">
    <property type="entry name" value="37S RIBOSOMAL PROTEIN S22"/>
    <property type="match status" value="1"/>
</dbReference>
<evidence type="ECO:0000256" key="2">
    <source>
        <dbReference type="ARBA" id="ARBA00022946"/>
    </source>
</evidence>
<proteinExistence type="predicted"/>
<dbReference type="SUPFAM" id="SSF53335">
    <property type="entry name" value="S-adenosyl-L-methionine-dependent methyltransferases"/>
    <property type="match status" value="1"/>
</dbReference>
<evidence type="ECO:0000256" key="1">
    <source>
        <dbReference type="ARBA" id="ARBA00022723"/>
    </source>
</evidence>
<dbReference type="InterPro" id="IPR052571">
    <property type="entry name" value="Mt_RNA_Methyltransferase"/>
</dbReference>
<reference evidence="5" key="1">
    <citation type="submission" date="2020-10" db="EMBL/GenBank/DDBJ databases">
        <authorList>
            <person name="Gilroy R."/>
        </authorList>
    </citation>
    <scope>NUCLEOTIDE SEQUENCE</scope>
    <source>
        <strain evidence="5">ChiSxjej2B14-8506</strain>
    </source>
</reference>
<evidence type="ECO:0000256" key="4">
    <source>
        <dbReference type="ARBA" id="ARBA00023014"/>
    </source>
</evidence>
<dbReference type="GO" id="GO:0046872">
    <property type="term" value="F:metal ion binding"/>
    <property type="evidence" value="ECO:0007669"/>
    <property type="project" value="UniProtKB-KW"/>
</dbReference>
<dbReference type="GO" id="GO:0006412">
    <property type="term" value="P:translation"/>
    <property type="evidence" value="ECO:0007669"/>
    <property type="project" value="InterPro"/>
</dbReference>
<keyword evidence="4" id="KW-0411">Iron-sulfur</keyword>
<sequence length="323" mass="35716">MELPYELREAIERHAQGASQRELKELTGELSRRYRDETGQGRRLVSRDAEALAYAVARMPATYCAVRAALDAAWQCMPGLDVHTLLDVGAGTGAASWAALTGSCAPERLTLIEREDAMSRLGQQLMQHSQTWAGHESRWLQADLSRAAPEGQYDMVVAAYMLGELDEVARMRLLDALWAATGALLLIVEPGTPEGSAQLRRMREHILELGGHVAAPCPHERECPLADGDWCHFTCRVARSRLHRLLKGGDAPYEDEKFSYMAFTRTPAQPCAARVRRHPTTQSGRVTLELCTEAGLERRAVLKRDGAAFKAARKADCGDAFDF</sequence>
<dbReference type="Pfam" id="PF09243">
    <property type="entry name" value="Rsm22"/>
    <property type="match status" value="1"/>
</dbReference>
<keyword evidence="5" id="KW-0489">Methyltransferase</keyword>
<dbReference type="GO" id="GO:0015935">
    <property type="term" value="C:small ribosomal subunit"/>
    <property type="evidence" value="ECO:0007669"/>
    <property type="project" value="TreeGrafter"/>
</dbReference>
<dbReference type="AlphaFoldDB" id="A0A9D1LQE6"/>
<keyword evidence="5" id="KW-0808">Transferase</keyword>
<evidence type="ECO:0000313" key="6">
    <source>
        <dbReference type="Proteomes" id="UP000824123"/>
    </source>
</evidence>
<gene>
    <name evidence="5" type="ORF">IAC59_02260</name>
</gene>
<keyword evidence="3" id="KW-0408">Iron</keyword>
<reference evidence="5" key="2">
    <citation type="journal article" date="2021" name="PeerJ">
        <title>Extensive microbial diversity within the chicken gut microbiome revealed by metagenomics and culture.</title>
        <authorList>
            <person name="Gilroy R."/>
            <person name="Ravi A."/>
            <person name="Getino M."/>
            <person name="Pursley I."/>
            <person name="Horton D.L."/>
            <person name="Alikhan N.F."/>
            <person name="Baker D."/>
            <person name="Gharbi K."/>
            <person name="Hall N."/>
            <person name="Watson M."/>
            <person name="Adriaenssens E.M."/>
            <person name="Foster-Nyarko E."/>
            <person name="Jarju S."/>
            <person name="Secka A."/>
            <person name="Antonio M."/>
            <person name="Oren A."/>
            <person name="Chaudhuri R.R."/>
            <person name="La Ragione R."/>
            <person name="Hildebrand F."/>
            <person name="Pallen M.J."/>
        </authorList>
    </citation>
    <scope>NUCLEOTIDE SEQUENCE</scope>
    <source>
        <strain evidence="5">ChiSxjej2B14-8506</strain>
    </source>
</reference>
<keyword evidence="2" id="KW-0809">Transit peptide</keyword>
<dbReference type="Gene3D" id="3.40.50.150">
    <property type="entry name" value="Vaccinia Virus protein VP39"/>
    <property type="match status" value="1"/>
</dbReference>
<dbReference type="GO" id="GO:0003735">
    <property type="term" value="F:structural constituent of ribosome"/>
    <property type="evidence" value="ECO:0007669"/>
    <property type="project" value="TreeGrafter"/>
</dbReference>
<name>A0A9D1LQE6_9FIRM</name>
<dbReference type="Proteomes" id="UP000824123">
    <property type="component" value="Unassembled WGS sequence"/>
</dbReference>
<evidence type="ECO:0000313" key="5">
    <source>
        <dbReference type="EMBL" id="HIU46062.1"/>
    </source>
</evidence>
<organism evidence="5 6">
    <name type="scientific">Candidatus Fimadaptatus faecigallinarum</name>
    <dbReference type="NCBI Taxonomy" id="2840814"/>
    <lineage>
        <taxon>Bacteria</taxon>
        <taxon>Bacillati</taxon>
        <taxon>Bacillota</taxon>
        <taxon>Clostridia</taxon>
        <taxon>Eubacteriales</taxon>
        <taxon>Candidatus Fimadaptatus</taxon>
    </lineage>
</organism>
<keyword evidence="1" id="KW-0479">Metal-binding</keyword>
<protein>
    <submittedName>
        <fullName evidence="5">rRNA methyltransferase</fullName>
    </submittedName>
</protein>
<evidence type="ECO:0000256" key="3">
    <source>
        <dbReference type="ARBA" id="ARBA00023004"/>
    </source>
</evidence>
<dbReference type="GO" id="GO:0051536">
    <property type="term" value="F:iron-sulfur cluster binding"/>
    <property type="evidence" value="ECO:0007669"/>
    <property type="project" value="UniProtKB-KW"/>
</dbReference>
<dbReference type="PANTHER" id="PTHR13184:SF5">
    <property type="entry name" value="METHYLTRANSFERASE-LIKE PROTEIN 17, MITOCHONDRIAL"/>
    <property type="match status" value="1"/>
</dbReference>
<dbReference type="EMBL" id="DVNK01000016">
    <property type="protein sequence ID" value="HIU46062.1"/>
    <property type="molecule type" value="Genomic_DNA"/>
</dbReference>